<reference evidence="1" key="1">
    <citation type="submission" date="2014-09" db="EMBL/GenBank/DDBJ databases">
        <authorList>
            <person name="Magalhaes I.L.F."/>
            <person name="Oliveira U."/>
            <person name="Santos F.R."/>
            <person name="Vidigal T.H.D.A."/>
            <person name="Brescovit A.D."/>
            <person name="Santos A.J."/>
        </authorList>
    </citation>
    <scope>NUCLEOTIDE SEQUENCE</scope>
    <source>
        <tissue evidence="1">Shoot tissue taken approximately 20 cm above the soil surface</tissue>
    </source>
</reference>
<protein>
    <submittedName>
        <fullName evidence="1">Uncharacterized protein</fullName>
    </submittedName>
</protein>
<name>A0A0A9H1H5_ARUDO</name>
<reference evidence="1" key="2">
    <citation type="journal article" date="2015" name="Data Brief">
        <title>Shoot transcriptome of the giant reed, Arundo donax.</title>
        <authorList>
            <person name="Barrero R.A."/>
            <person name="Guerrero F.D."/>
            <person name="Moolhuijzen P."/>
            <person name="Goolsby J.A."/>
            <person name="Tidwell J."/>
            <person name="Bellgard S.E."/>
            <person name="Bellgard M.I."/>
        </authorList>
    </citation>
    <scope>NUCLEOTIDE SEQUENCE</scope>
    <source>
        <tissue evidence="1">Shoot tissue taken approximately 20 cm above the soil surface</tissue>
    </source>
</reference>
<accession>A0A0A9H1H5</accession>
<dbReference type="EMBL" id="GBRH01169210">
    <property type="protein sequence ID" value="JAE28686.1"/>
    <property type="molecule type" value="Transcribed_RNA"/>
</dbReference>
<sequence>MKQLLPATKKI</sequence>
<proteinExistence type="predicted"/>
<organism evidence="1">
    <name type="scientific">Arundo donax</name>
    <name type="common">Giant reed</name>
    <name type="synonym">Donax arundinaceus</name>
    <dbReference type="NCBI Taxonomy" id="35708"/>
    <lineage>
        <taxon>Eukaryota</taxon>
        <taxon>Viridiplantae</taxon>
        <taxon>Streptophyta</taxon>
        <taxon>Embryophyta</taxon>
        <taxon>Tracheophyta</taxon>
        <taxon>Spermatophyta</taxon>
        <taxon>Magnoliopsida</taxon>
        <taxon>Liliopsida</taxon>
        <taxon>Poales</taxon>
        <taxon>Poaceae</taxon>
        <taxon>PACMAD clade</taxon>
        <taxon>Arundinoideae</taxon>
        <taxon>Arundineae</taxon>
        <taxon>Arundo</taxon>
    </lineage>
</organism>
<evidence type="ECO:0000313" key="1">
    <source>
        <dbReference type="EMBL" id="JAE28686.1"/>
    </source>
</evidence>